<dbReference type="Gene3D" id="3.10.290.10">
    <property type="entry name" value="RNA-binding S4 domain"/>
    <property type="match status" value="1"/>
</dbReference>
<reference evidence="1" key="1">
    <citation type="submission" date="2019-08" db="EMBL/GenBank/DDBJ databases">
        <authorList>
            <person name="Kucharzyk K."/>
            <person name="Murdoch R.W."/>
            <person name="Higgins S."/>
            <person name="Loffler F."/>
        </authorList>
    </citation>
    <scope>NUCLEOTIDE SEQUENCE</scope>
</reference>
<dbReference type="GO" id="GO:0003723">
    <property type="term" value="F:RNA binding"/>
    <property type="evidence" value="ECO:0007669"/>
    <property type="project" value="InterPro"/>
</dbReference>
<dbReference type="SUPFAM" id="SSF55174">
    <property type="entry name" value="Alpha-L RNA-binding motif"/>
    <property type="match status" value="1"/>
</dbReference>
<accession>A0A644X6A8</accession>
<dbReference type="AlphaFoldDB" id="A0A644X6A8"/>
<dbReference type="EMBL" id="VSSQ01001819">
    <property type="protein sequence ID" value="MPM11348.1"/>
    <property type="molecule type" value="Genomic_DNA"/>
</dbReference>
<comment type="caution">
    <text evidence="1">The sequence shown here is derived from an EMBL/GenBank/DDBJ whole genome shotgun (WGS) entry which is preliminary data.</text>
</comment>
<dbReference type="Pfam" id="PF13275">
    <property type="entry name" value="S4_2"/>
    <property type="match status" value="1"/>
</dbReference>
<evidence type="ECO:0000313" key="1">
    <source>
        <dbReference type="EMBL" id="MPM11348.1"/>
    </source>
</evidence>
<gene>
    <name evidence="1" type="ORF">SDC9_57691</name>
</gene>
<name>A0A644X6A8_9ZZZZ</name>
<sequence>MQQEFQFHGEYITLGQMIKVLNILESGGQVKQFLAEEDVFVNGEPENRRGRKLRADDIVQLSTIGTWKMIPVSKK</sequence>
<dbReference type="InterPro" id="IPR036986">
    <property type="entry name" value="S4_RNA-bd_sf"/>
</dbReference>
<evidence type="ECO:0008006" key="2">
    <source>
        <dbReference type="Google" id="ProtNLM"/>
    </source>
</evidence>
<protein>
    <recommendedName>
        <fullName evidence="2">S4 domain-containing protein YaaA</fullName>
    </recommendedName>
</protein>
<dbReference type="PROSITE" id="PS50889">
    <property type="entry name" value="S4"/>
    <property type="match status" value="1"/>
</dbReference>
<dbReference type="NCBIfam" id="TIGR02988">
    <property type="entry name" value="YaaA_near_RecF"/>
    <property type="match status" value="1"/>
</dbReference>
<proteinExistence type="predicted"/>
<dbReference type="CDD" id="cd00165">
    <property type="entry name" value="S4"/>
    <property type="match status" value="1"/>
</dbReference>
<dbReference type="InterPro" id="IPR014330">
    <property type="entry name" value="RNA-bd_S4-rel_YaaA"/>
</dbReference>
<organism evidence="1">
    <name type="scientific">bioreactor metagenome</name>
    <dbReference type="NCBI Taxonomy" id="1076179"/>
    <lineage>
        <taxon>unclassified sequences</taxon>
        <taxon>metagenomes</taxon>
        <taxon>ecological metagenomes</taxon>
    </lineage>
</organism>